<feature type="site" description="Interaction with tRNA" evidence="9">
    <location>
        <position position="130"/>
    </location>
</feature>
<feature type="region of interest" description="Disordered" evidence="10">
    <location>
        <begin position="354"/>
        <end position="375"/>
    </location>
</feature>
<evidence type="ECO:0000256" key="8">
    <source>
        <dbReference type="ARBA" id="ARBA00051542"/>
    </source>
</evidence>
<dbReference type="Pfam" id="PF20258">
    <property type="entry name" value="tRNA_Me_trans_C"/>
    <property type="match status" value="1"/>
</dbReference>
<proteinExistence type="inferred from homology"/>
<dbReference type="Gene3D" id="3.40.50.620">
    <property type="entry name" value="HUPs"/>
    <property type="match status" value="1"/>
</dbReference>
<accession>A0ABZ2YDL2</accession>
<evidence type="ECO:0000256" key="4">
    <source>
        <dbReference type="ARBA" id="ARBA00022741"/>
    </source>
</evidence>
<dbReference type="CDD" id="cd01998">
    <property type="entry name" value="MnmA_TRMU-like"/>
    <property type="match status" value="1"/>
</dbReference>
<feature type="region of interest" description="Interaction with tRNA" evidence="9">
    <location>
        <begin position="299"/>
        <end position="300"/>
    </location>
</feature>
<dbReference type="EMBL" id="CP121689">
    <property type="protein sequence ID" value="WZL76251.1"/>
    <property type="molecule type" value="Genomic_DNA"/>
</dbReference>
<dbReference type="Pfam" id="PF03054">
    <property type="entry name" value="tRNA_Me_trans"/>
    <property type="match status" value="1"/>
</dbReference>
<dbReference type="PANTHER" id="PTHR11933:SF5">
    <property type="entry name" value="MITOCHONDRIAL TRNA-SPECIFIC 2-THIOURIDYLASE 1"/>
    <property type="match status" value="1"/>
</dbReference>
<protein>
    <recommendedName>
        <fullName evidence="9">tRNA-specific 2-thiouridylase MnmA</fullName>
        <ecNumber evidence="9">2.8.1.13</ecNumber>
    </recommendedName>
</protein>
<dbReference type="NCBIfam" id="TIGR00420">
    <property type="entry name" value="trmU"/>
    <property type="match status" value="1"/>
</dbReference>
<organism evidence="13 14">
    <name type="scientific">Thermatribacter velox</name>
    <dbReference type="NCBI Taxonomy" id="3039681"/>
    <lineage>
        <taxon>Bacteria</taxon>
        <taxon>Pseudomonadati</taxon>
        <taxon>Atribacterota</taxon>
        <taxon>Atribacteria</taxon>
        <taxon>Atribacterales</taxon>
        <taxon>Thermatribacteraceae</taxon>
        <taxon>Thermatribacter</taxon>
    </lineage>
</organism>
<feature type="binding site" evidence="9">
    <location>
        <position position="40"/>
    </location>
    <ligand>
        <name>ATP</name>
        <dbReference type="ChEBI" id="CHEBI:30616"/>
    </ligand>
</feature>
<keyword evidence="3 9" id="KW-0819">tRNA processing</keyword>
<feature type="domain" description="tRNA-specific 2-thiouridylase MnmA-like C-terminal" evidence="11">
    <location>
        <begin position="277"/>
        <end position="348"/>
    </location>
</feature>
<dbReference type="NCBIfam" id="NF001138">
    <property type="entry name" value="PRK00143.1"/>
    <property type="match status" value="1"/>
</dbReference>
<evidence type="ECO:0000256" key="2">
    <source>
        <dbReference type="ARBA" id="ARBA00022679"/>
    </source>
</evidence>
<dbReference type="InterPro" id="IPR014729">
    <property type="entry name" value="Rossmann-like_a/b/a_fold"/>
</dbReference>
<feature type="binding site" evidence="9">
    <location>
        <begin position="14"/>
        <end position="21"/>
    </location>
    <ligand>
        <name>ATP</name>
        <dbReference type="ChEBI" id="CHEBI:30616"/>
    </ligand>
</feature>
<dbReference type="SUPFAM" id="SSF52402">
    <property type="entry name" value="Adenine nucleotide alpha hydrolases-like"/>
    <property type="match status" value="1"/>
</dbReference>
<sequence length="375" mass="42183">MFSGVEPGKKVLVAMSGGVDSSVAALLLKKQGYQVTGVTLRLRSLKESQLRPLDDGAIEDAARVCKHLGIPHMVLDFSLLFRERVIAPFLEEYRKGRTPNPCIMCNRFIKFGKLLEWALEMGFDALATGHYARLVEEKGNLFLAKPRDRTKDQTYFLYYLQRESLPYLVFPLADFTKEEVRCIAAKHFLPVAHKPQSQDICFGEYQSMVREAIVARPGPIVDLEGKVLGKHRGIPFYTIGQRRGLGVSSTERLYVVDIVPQRNQVVVGRREALRAAGLVARALNWFVPEIPEQAMAKIRYTHPEKACRIKSLKSDTIEVLFTEPVEMVAPGQSVVFYEGDLVLGGGIIEEVIRNGKDNPKNSRTQDKEERCNTCS</sequence>
<keyword evidence="4 9" id="KW-0547">Nucleotide-binding</keyword>
<comment type="function">
    <text evidence="9">Catalyzes the 2-thiolation of uridine at the wobble position (U34) of tRNA, leading to the formation of s(2)U34.</text>
</comment>
<feature type="region of interest" description="Interaction with tRNA" evidence="9">
    <location>
        <begin position="151"/>
        <end position="153"/>
    </location>
</feature>
<dbReference type="EC" id="2.8.1.13" evidence="9"/>
<dbReference type="GO" id="GO:0103016">
    <property type="term" value="F:tRNA-uridine 2-sulfurtransferase activity"/>
    <property type="evidence" value="ECO:0007669"/>
    <property type="project" value="UniProtKB-EC"/>
</dbReference>
<dbReference type="Gene3D" id="2.40.30.10">
    <property type="entry name" value="Translation factors"/>
    <property type="match status" value="1"/>
</dbReference>
<keyword evidence="2 9" id="KW-0808">Transferase</keyword>
<dbReference type="InterPro" id="IPR004506">
    <property type="entry name" value="MnmA-like"/>
</dbReference>
<keyword evidence="14" id="KW-1185">Reference proteome</keyword>
<feature type="site" description="Interaction with tRNA" evidence="9">
    <location>
        <position position="332"/>
    </location>
</feature>
<evidence type="ECO:0000256" key="1">
    <source>
        <dbReference type="ARBA" id="ARBA00022555"/>
    </source>
</evidence>
<keyword evidence="6 9" id="KW-0694">RNA-binding</keyword>
<evidence type="ECO:0000256" key="6">
    <source>
        <dbReference type="ARBA" id="ARBA00022884"/>
    </source>
</evidence>
<dbReference type="Gene3D" id="2.30.30.280">
    <property type="entry name" value="Adenine nucleotide alpha hydrolases-like domains"/>
    <property type="match status" value="1"/>
</dbReference>
<gene>
    <name evidence="9 13" type="primary">mnmA</name>
    <name evidence="13" type="ORF">QBE54_00535</name>
</gene>
<dbReference type="Pfam" id="PF20259">
    <property type="entry name" value="tRNA_Me_trans_M"/>
    <property type="match status" value="1"/>
</dbReference>
<name>A0ABZ2YDL2_9BACT</name>
<evidence type="ECO:0000313" key="13">
    <source>
        <dbReference type="EMBL" id="WZL76251.1"/>
    </source>
</evidence>
<feature type="domain" description="tRNA-specific 2-thiouridylase MnmA-like central" evidence="12">
    <location>
        <begin position="208"/>
        <end position="269"/>
    </location>
</feature>
<comment type="catalytic activity">
    <reaction evidence="8 9">
        <text>S-sulfanyl-L-cysteinyl-[protein] + uridine(34) in tRNA + AH2 + ATP = 2-thiouridine(34) in tRNA + L-cysteinyl-[protein] + A + AMP + diphosphate + H(+)</text>
        <dbReference type="Rhea" id="RHEA:47032"/>
        <dbReference type="Rhea" id="RHEA-COMP:10131"/>
        <dbReference type="Rhea" id="RHEA-COMP:11726"/>
        <dbReference type="Rhea" id="RHEA-COMP:11727"/>
        <dbReference type="Rhea" id="RHEA-COMP:11728"/>
        <dbReference type="ChEBI" id="CHEBI:13193"/>
        <dbReference type="ChEBI" id="CHEBI:15378"/>
        <dbReference type="ChEBI" id="CHEBI:17499"/>
        <dbReference type="ChEBI" id="CHEBI:29950"/>
        <dbReference type="ChEBI" id="CHEBI:30616"/>
        <dbReference type="ChEBI" id="CHEBI:33019"/>
        <dbReference type="ChEBI" id="CHEBI:61963"/>
        <dbReference type="ChEBI" id="CHEBI:65315"/>
        <dbReference type="ChEBI" id="CHEBI:87170"/>
        <dbReference type="ChEBI" id="CHEBI:456215"/>
        <dbReference type="EC" id="2.8.1.13"/>
    </reaction>
</comment>
<evidence type="ECO:0000256" key="7">
    <source>
        <dbReference type="ARBA" id="ARBA00023157"/>
    </source>
</evidence>
<evidence type="ECO:0000256" key="3">
    <source>
        <dbReference type="ARBA" id="ARBA00022694"/>
    </source>
</evidence>
<feature type="binding site" evidence="9">
    <location>
        <position position="129"/>
    </location>
    <ligand>
        <name>ATP</name>
        <dbReference type="ChEBI" id="CHEBI:30616"/>
    </ligand>
</feature>
<evidence type="ECO:0000259" key="11">
    <source>
        <dbReference type="Pfam" id="PF20258"/>
    </source>
</evidence>
<evidence type="ECO:0000256" key="5">
    <source>
        <dbReference type="ARBA" id="ARBA00022840"/>
    </source>
</evidence>
<keyword evidence="5 9" id="KW-0067">ATP-binding</keyword>
<comment type="similarity">
    <text evidence="9">Belongs to the MnmA/TRMU family.</text>
</comment>
<evidence type="ECO:0000259" key="12">
    <source>
        <dbReference type="Pfam" id="PF20259"/>
    </source>
</evidence>
<dbReference type="PANTHER" id="PTHR11933">
    <property type="entry name" value="TRNA 5-METHYLAMINOMETHYL-2-THIOURIDYLATE -METHYLTRANSFERASE"/>
    <property type="match status" value="1"/>
</dbReference>
<comment type="subcellular location">
    <subcellularLocation>
        <location evidence="9">Cytoplasm</location>
    </subcellularLocation>
</comment>
<dbReference type="RefSeq" id="WP_369018409.1">
    <property type="nucleotide sequence ID" value="NZ_CP121689.1"/>
</dbReference>
<feature type="active site" description="Nucleophile" evidence="9">
    <location>
        <position position="105"/>
    </location>
</feature>
<dbReference type="InterPro" id="IPR046885">
    <property type="entry name" value="MnmA-like_C"/>
</dbReference>
<keyword evidence="1 9" id="KW-0820">tRNA-binding</keyword>
<evidence type="ECO:0000256" key="9">
    <source>
        <dbReference type="HAMAP-Rule" id="MF_00144"/>
    </source>
</evidence>
<dbReference type="InterPro" id="IPR046884">
    <property type="entry name" value="MnmA-like_central"/>
</dbReference>
<dbReference type="Proteomes" id="UP001461341">
    <property type="component" value="Chromosome"/>
</dbReference>
<feature type="active site" description="Cysteine persulfide intermediate" evidence="9">
    <location>
        <position position="201"/>
    </location>
</feature>
<keyword evidence="7" id="KW-1015">Disulfide bond</keyword>
<dbReference type="HAMAP" id="MF_00144">
    <property type="entry name" value="tRNA_thiouridyl_MnmA"/>
    <property type="match status" value="1"/>
</dbReference>
<evidence type="ECO:0000256" key="10">
    <source>
        <dbReference type="SAM" id="MobiDB-lite"/>
    </source>
</evidence>
<evidence type="ECO:0000313" key="14">
    <source>
        <dbReference type="Proteomes" id="UP001461341"/>
    </source>
</evidence>
<keyword evidence="9" id="KW-0963">Cytoplasm</keyword>
<reference evidence="13 14" key="1">
    <citation type="submission" date="2023-03" db="EMBL/GenBank/DDBJ databases">
        <title>Novel Species.</title>
        <authorList>
            <person name="Ma S."/>
        </authorList>
    </citation>
    <scope>NUCLEOTIDE SEQUENCE [LARGE SCALE GENOMIC DNA]</scope>
    <source>
        <strain evidence="13 14">B11</strain>
    </source>
</reference>
<comment type="caution">
    <text evidence="9">Lacks conserved residue(s) required for the propagation of feature annotation.</text>
</comment>
<dbReference type="InterPro" id="IPR023382">
    <property type="entry name" value="MnmA-like_central_sf"/>
</dbReference>